<keyword evidence="2" id="KW-1185">Reference proteome</keyword>
<dbReference type="PANTHER" id="PTHR31972">
    <property type="entry name" value="EXPRESSED PROTEIN"/>
    <property type="match status" value="1"/>
</dbReference>
<proteinExistence type="predicted"/>
<name>A0AAN7L7K4_9MYRT</name>
<organism evidence="1 2">
    <name type="scientific">Trapa incisa</name>
    <dbReference type="NCBI Taxonomy" id="236973"/>
    <lineage>
        <taxon>Eukaryota</taxon>
        <taxon>Viridiplantae</taxon>
        <taxon>Streptophyta</taxon>
        <taxon>Embryophyta</taxon>
        <taxon>Tracheophyta</taxon>
        <taxon>Spermatophyta</taxon>
        <taxon>Magnoliopsida</taxon>
        <taxon>eudicotyledons</taxon>
        <taxon>Gunneridae</taxon>
        <taxon>Pentapetalae</taxon>
        <taxon>rosids</taxon>
        <taxon>malvids</taxon>
        <taxon>Myrtales</taxon>
        <taxon>Lythraceae</taxon>
        <taxon>Trapa</taxon>
    </lineage>
</organism>
<dbReference type="Pfam" id="PF05910">
    <property type="entry name" value="DUF868"/>
    <property type="match status" value="1"/>
</dbReference>
<dbReference type="PANTHER" id="PTHR31972:SF12">
    <property type="entry name" value="OS01G0909400 PROTEIN"/>
    <property type="match status" value="1"/>
</dbReference>
<dbReference type="Proteomes" id="UP001345219">
    <property type="component" value="Chromosome 13"/>
</dbReference>
<gene>
    <name evidence="1" type="ORF">SAY87_016882</name>
</gene>
<sequence>MHDSIGIPACFTGERHGTDPVIPATSISSSVFRTEITGRHHLVTVTWCKDLLVHRLSIAFEGPGNSDEGSACKLELKPWQFWKRQGSKNLTVEGSDVTIVWDLRMAIFDGETAPITDYYVAVVCKGEVVLLMGDMKKEAYRRTGCRPALTDPVFISRTEHLFGKSKFFARIKFHEKGKLHHVSVVERKSASSLGNERPADPEMEIAIDGEKVSHVKRLQWKFRGNEEITVGGRKLELYWDVHDWLFETGPRHGLFIFRPIMTVEELPDPTLVLPALSKEEKTSMAHDEMASGHTLQGFSFFMYAWKTQ</sequence>
<dbReference type="AlphaFoldDB" id="A0AAN7L7K4"/>
<accession>A0AAN7L7K4</accession>
<protein>
    <recommendedName>
        <fullName evidence="3">DUF868 family protein</fullName>
    </recommendedName>
</protein>
<evidence type="ECO:0008006" key="3">
    <source>
        <dbReference type="Google" id="ProtNLM"/>
    </source>
</evidence>
<evidence type="ECO:0000313" key="2">
    <source>
        <dbReference type="Proteomes" id="UP001345219"/>
    </source>
</evidence>
<reference evidence="1 2" key="1">
    <citation type="journal article" date="2023" name="Hortic Res">
        <title>Pangenome of water caltrop reveals structural variations and asymmetric subgenome divergence after allopolyploidization.</title>
        <authorList>
            <person name="Zhang X."/>
            <person name="Chen Y."/>
            <person name="Wang L."/>
            <person name="Yuan Y."/>
            <person name="Fang M."/>
            <person name="Shi L."/>
            <person name="Lu R."/>
            <person name="Comes H.P."/>
            <person name="Ma Y."/>
            <person name="Chen Y."/>
            <person name="Huang G."/>
            <person name="Zhou Y."/>
            <person name="Zheng Z."/>
            <person name="Qiu Y."/>
        </authorList>
    </citation>
    <scope>NUCLEOTIDE SEQUENCE [LARGE SCALE GENOMIC DNA]</scope>
    <source>
        <tissue evidence="1">Roots</tissue>
    </source>
</reference>
<dbReference type="EMBL" id="JAXIOK010000001">
    <property type="protein sequence ID" value="KAK4780776.1"/>
    <property type="molecule type" value="Genomic_DNA"/>
</dbReference>
<comment type="caution">
    <text evidence="1">The sequence shown here is derived from an EMBL/GenBank/DDBJ whole genome shotgun (WGS) entry which is preliminary data.</text>
</comment>
<evidence type="ECO:0000313" key="1">
    <source>
        <dbReference type="EMBL" id="KAK4780776.1"/>
    </source>
</evidence>
<dbReference type="InterPro" id="IPR008586">
    <property type="entry name" value="DUF868_pln"/>
</dbReference>